<evidence type="ECO:0000256" key="2">
    <source>
        <dbReference type="ARBA" id="ARBA00022676"/>
    </source>
</evidence>
<reference evidence="3 4" key="1">
    <citation type="submission" date="2024-01" db="EMBL/GenBank/DDBJ databases">
        <title>The genomes of 5 underutilized Papilionoideae crops provide insights into root nodulation and disease resistanc.</title>
        <authorList>
            <person name="Yuan L."/>
        </authorList>
    </citation>
    <scope>NUCLEOTIDE SEQUENCE [LARGE SCALE GENOMIC DNA]</scope>
    <source>
        <strain evidence="3">ZHUSHIDOU_FW_LH</strain>
        <tissue evidence="3">Leaf</tissue>
    </source>
</reference>
<dbReference type="EMBL" id="JAYWIO010000001">
    <property type="protein sequence ID" value="KAK7292351.1"/>
    <property type="molecule type" value="Genomic_DNA"/>
</dbReference>
<comment type="caution">
    <text evidence="3">The sequence shown here is derived from an EMBL/GenBank/DDBJ whole genome shotgun (WGS) entry which is preliminary data.</text>
</comment>
<sequence>MSMANRDVEVEVEEEEEGPLKIYFIPYLASGHMIPLFDIATLFASRGHHVTIITTPFNAQSFTNNLHRKPDHHLHIHTVDFPYQEVGLSPDSGVEIMSNLTDLATSVL</sequence>
<protein>
    <submittedName>
        <fullName evidence="3">Uncharacterized protein</fullName>
    </submittedName>
</protein>
<name>A0AAN9J6A3_CROPI</name>
<organism evidence="3 4">
    <name type="scientific">Crotalaria pallida</name>
    <name type="common">Smooth rattlebox</name>
    <name type="synonym">Crotalaria striata</name>
    <dbReference type="NCBI Taxonomy" id="3830"/>
    <lineage>
        <taxon>Eukaryota</taxon>
        <taxon>Viridiplantae</taxon>
        <taxon>Streptophyta</taxon>
        <taxon>Embryophyta</taxon>
        <taxon>Tracheophyta</taxon>
        <taxon>Spermatophyta</taxon>
        <taxon>Magnoliopsida</taxon>
        <taxon>eudicotyledons</taxon>
        <taxon>Gunneridae</taxon>
        <taxon>Pentapetalae</taxon>
        <taxon>rosids</taxon>
        <taxon>fabids</taxon>
        <taxon>Fabales</taxon>
        <taxon>Fabaceae</taxon>
        <taxon>Papilionoideae</taxon>
        <taxon>50 kb inversion clade</taxon>
        <taxon>genistoids sensu lato</taxon>
        <taxon>core genistoids</taxon>
        <taxon>Crotalarieae</taxon>
        <taxon>Crotalaria</taxon>
    </lineage>
</organism>
<evidence type="ECO:0000313" key="4">
    <source>
        <dbReference type="Proteomes" id="UP001372338"/>
    </source>
</evidence>
<dbReference type="Proteomes" id="UP001372338">
    <property type="component" value="Unassembled WGS sequence"/>
</dbReference>
<dbReference type="SUPFAM" id="SSF53756">
    <property type="entry name" value="UDP-Glycosyltransferase/glycogen phosphorylase"/>
    <property type="match status" value="1"/>
</dbReference>
<dbReference type="Gene3D" id="3.40.50.2000">
    <property type="entry name" value="Glycogen Phosphorylase B"/>
    <property type="match status" value="1"/>
</dbReference>
<dbReference type="PANTHER" id="PTHR48047:SF182">
    <property type="entry name" value="GLYCOSYLTRANSFERASE"/>
    <property type="match status" value="1"/>
</dbReference>
<comment type="similarity">
    <text evidence="1">Belongs to the UDP-glycosyltransferase family.</text>
</comment>
<keyword evidence="2" id="KW-0808">Transferase</keyword>
<dbReference type="PANTHER" id="PTHR48047">
    <property type="entry name" value="GLYCOSYLTRANSFERASE"/>
    <property type="match status" value="1"/>
</dbReference>
<proteinExistence type="inferred from homology"/>
<accession>A0AAN9J6A3</accession>
<dbReference type="AlphaFoldDB" id="A0AAN9J6A3"/>
<evidence type="ECO:0000313" key="3">
    <source>
        <dbReference type="EMBL" id="KAK7292351.1"/>
    </source>
</evidence>
<gene>
    <name evidence="3" type="ORF">RIF29_08129</name>
</gene>
<dbReference type="GO" id="GO:0035251">
    <property type="term" value="F:UDP-glucosyltransferase activity"/>
    <property type="evidence" value="ECO:0007669"/>
    <property type="project" value="TreeGrafter"/>
</dbReference>
<keyword evidence="2" id="KW-0328">Glycosyltransferase</keyword>
<evidence type="ECO:0000256" key="1">
    <source>
        <dbReference type="ARBA" id="ARBA00009995"/>
    </source>
</evidence>
<keyword evidence="4" id="KW-1185">Reference proteome</keyword>